<feature type="compositionally biased region" description="Basic and acidic residues" evidence="6">
    <location>
        <begin position="121"/>
        <end position="158"/>
    </location>
</feature>
<evidence type="ECO:0000313" key="8">
    <source>
        <dbReference type="EMBL" id="ETW78148.1"/>
    </source>
</evidence>
<dbReference type="GO" id="GO:0000390">
    <property type="term" value="P:spliceosomal complex disassembly"/>
    <property type="evidence" value="ECO:0007669"/>
    <property type="project" value="TreeGrafter"/>
</dbReference>
<dbReference type="OrthoDB" id="376357at2759"/>
<feature type="compositionally biased region" description="Polar residues" evidence="6">
    <location>
        <begin position="309"/>
        <end position="322"/>
    </location>
</feature>
<dbReference type="STRING" id="747525.W4JX71"/>
<feature type="compositionally biased region" description="Pro residues" evidence="6">
    <location>
        <begin position="332"/>
        <end position="343"/>
    </location>
</feature>
<evidence type="ECO:0000256" key="4">
    <source>
        <dbReference type="ARBA" id="ARBA00023186"/>
    </source>
</evidence>
<feature type="region of interest" description="Disordered" evidence="6">
    <location>
        <begin position="109"/>
        <end position="166"/>
    </location>
</feature>
<sequence length="377" mass="42487">MSSPDEENPYDLLGIEVSATDGEIKTAYRQRSLKVHPDRNRGNPDAARQFHVLNQAYELLLDPLRRLVLDAKLRLKEARKTRFANYDTKRRTMVDELEERERAFKKAKVERAAADRAQAQETERIKDEGRKLREEREKALKRMEEESERAAEKTREELEPPSLGDLDTTVRLKYPLATHPTLTTPDALAAFLSPFGDVDKSSIILSMKPPKNAPEKPPKRATALVPFFRIGDAYAAVCASGKRENGMEAVDLGWAGTEEPPVLGWLRKKGKLGTGTGKVERKDADAPPVDRRSDADRTTNGARDASRGSLPQHSESKSTGAYSSFPEFFDTPPQPGQTQPPKPTNLGLDYQSLTLMRLRQAERERLEQEIREQELND</sequence>
<evidence type="ECO:0000256" key="3">
    <source>
        <dbReference type="ARBA" id="ARBA00022490"/>
    </source>
</evidence>
<dbReference type="Proteomes" id="UP000030671">
    <property type="component" value="Unassembled WGS sequence"/>
</dbReference>
<dbReference type="GO" id="GO:0005737">
    <property type="term" value="C:cytoplasm"/>
    <property type="evidence" value="ECO:0007669"/>
    <property type="project" value="UniProtKB-SubCell"/>
</dbReference>
<feature type="compositionally biased region" description="Basic and acidic residues" evidence="6">
    <location>
        <begin position="278"/>
        <end position="297"/>
    </location>
</feature>
<dbReference type="GeneID" id="20672487"/>
<dbReference type="PROSITE" id="PS50076">
    <property type="entry name" value="DNAJ_2"/>
    <property type="match status" value="1"/>
</dbReference>
<dbReference type="InterPro" id="IPR036869">
    <property type="entry name" value="J_dom_sf"/>
</dbReference>
<dbReference type="InterPro" id="IPR052094">
    <property type="entry name" value="Pre-mRNA-splicing_ERAD"/>
</dbReference>
<reference evidence="8 9" key="1">
    <citation type="journal article" date="2012" name="New Phytol.">
        <title>Insight into trade-off between wood decay and parasitism from the genome of a fungal forest pathogen.</title>
        <authorList>
            <person name="Olson A."/>
            <person name="Aerts A."/>
            <person name="Asiegbu F."/>
            <person name="Belbahri L."/>
            <person name="Bouzid O."/>
            <person name="Broberg A."/>
            <person name="Canback B."/>
            <person name="Coutinho P.M."/>
            <person name="Cullen D."/>
            <person name="Dalman K."/>
            <person name="Deflorio G."/>
            <person name="van Diepen L.T."/>
            <person name="Dunand C."/>
            <person name="Duplessis S."/>
            <person name="Durling M."/>
            <person name="Gonthier P."/>
            <person name="Grimwood J."/>
            <person name="Fossdal C.G."/>
            <person name="Hansson D."/>
            <person name="Henrissat B."/>
            <person name="Hietala A."/>
            <person name="Himmelstrand K."/>
            <person name="Hoffmeister D."/>
            <person name="Hogberg N."/>
            <person name="James T.Y."/>
            <person name="Karlsson M."/>
            <person name="Kohler A."/>
            <person name="Kues U."/>
            <person name="Lee Y.H."/>
            <person name="Lin Y.C."/>
            <person name="Lind M."/>
            <person name="Lindquist E."/>
            <person name="Lombard V."/>
            <person name="Lucas S."/>
            <person name="Lunden K."/>
            <person name="Morin E."/>
            <person name="Murat C."/>
            <person name="Park J."/>
            <person name="Raffaello T."/>
            <person name="Rouze P."/>
            <person name="Salamov A."/>
            <person name="Schmutz J."/>
            <person name="Solheim H."/>
            <person name="Stahlberg J."/>
            <person name="Velez H."/>
            <person name="de Vries R.P."/>
            <person name="Wiebenga A."/>
            <person name="Woodward S."/>
            <person name="Yakovlev I."/>
            <person name="Garbelotto M."/>
            <person name="Martin F."/>
            <person name="Grigoriev I.V."/>
            <person name="Stenlid J."/>
        </authorList>
    </citation>
    <scope>NUCLEOTIDE SEQUENCE [LARGE SCALE GENOMIC DNA]</scope>
    <source>
        <strain evidence="8 9">TC 32-1</strain>
    </source>
</reference>
<dbReference type="SMART" id="SM00271">
    <property type="entry name" value="DnaJ"/>
    <property type="match status" value="1"/>
</dbReference>
<dbReference type="GO" id="GO:0005681">
    <property type="term" value="C:spliceosomal complex"/>
    <property type="evidence" value="ECO:0007669"/>
    <property type="project" value="TreeGrafter"/>
</dbReference>
<evidence type="ECO:0000259" key="7">
    <source>
        <dbReference type="PROSITE" id="PS50076"/>
    </source>
</evidence>
<name>W4JX71_HETIT</name>
<evidence type="ECO:0000313" key="9">
    <source>
        <dbReference type="Proteomes" id="UP000030671"/>
    </source>
</evidence>
<feature type="region of interest" description="Disordered" evidence="6">
    <location>
        <begin position="266"/>
        <end position="349"/>
    </location>
</feature>
<dbReference type="RefSeq" id="XP_009549639.1">
    <property type="nucleotide sequence ID" value="XM_009551344.1"/>
</dbReference>
<dbReference type="Gene3D" id="1.10.287.110">
    <property type="entry name" value="DnaJ domain"/>
    <property type="match status" value="1"/>
</dbReference>
<keyword evidence="9" id="KW-1185">Reference proteome</keyword>
<keyword evidence="4" id="KW-0143">Chaperone</keyword>
<dbReference type="FunCoup" id="W4JX71">
    <property type="interactions" value="380"/>
</dbReference>
<feature type="domain" description="J" evidence="7">
    <location>
        <begin position="8"/>
        <end position="73"/>
    </location>
</feature>
<dbReference type="InParanoid" id="W4JX71"/>
<dbReference type="InterPro" id="IPR001623">
    <property type="entry name" value="DnaJ_domain"/>
</dbReference>
<dbReference type="PRINTS" id="PR00625">
    <property type="entry name" value="JDOMAIN"/>
</dbReference>
<evidence type="ECO:0000256" key="1">
    <source>
        <dbReference type="ARBA" id="ARBA00004123"/>
    </source>
</evidence>
<dbReference type="SUPFAM" id="SSF46565">
    <property type="entry name" value="Chaperone J-domain"/>
    <property type="match status" value="1"/>
</dbReference>
<keyword evidence="5" id="KW-0539">Nucleus</keyword>
<dbReference type="AlphaFoldDB" id="W4JX71"/>
<protein>
    <submittedName>
        <fullName evidence="8">Molecular chaperone, DnaJ superfamily</fullName>
    </submittedName>
</protein>
<dbReference type="PANTHER" id="PTHR44313">
    <property type="entry name" value="DNAJ HOMOLOG SUBFAMILY C MEMBER 17"/>
    <property type="match status" value="1"/>
</dbReference>
<evidence type="ECO:0000256" key="2">
    <source>
        <dbReference type="ARBA" id="ARBA00004496"/>
    </source>
</evidence>
<evidence type="ECO:0000256" key="5">
    <source>
        <dbReference type="ARBA" id="ARBA00023242"/>
    </source>
</evidence>
<dbReference type="HOGENOM" id="CLU_045732_0_1_1"/>
<accession>W4JX71</accession>
<comment type="subcellular location">
    <subcellularLocation>
        <location evidence="2">Cytoplasm</location>
    </subcellularLocation>
    <subcellularLocation>
        <location evidence="1">Nucleus</location>
    </subcellularLocation>
</comment>
<gene>
    <name evidence="8" type="ORF">HETIRDRAFT_39205</name>
</gene>
<dbReference type="PANTHER" id="PTHR44313:SF1">
    <property type="entry name" value="DNAJ HOMOLOG SUBFAMILY C MEMBER 17"/>
    <property type="match status" value="1"/>
</dbReference>
<dbReference type="EMBL" id="KI925462">
    <property type="protein sequence ID" value="ETW78148.1"/>
    <property type="molecule type" value="Genomic_DNA"/>
</dbReference>
<dbReference type="CDD" id="cd06257">
    <property type="entry name" value="DnaJ"/>
    <property type="match status" value="1"/>
</dbReference>
<dbReference type="Pfam" id="PF00226">
    <property type="entry name" value="DnaJ"/>
    <property type="match status" value="1"/>
</dbReference>
<dbReference type="eggNOG" id="KOG0691">
    <property type="taxonomic scope" value="Eukaryota"/>
</dbReference>
<evidence type="ECO:0000256" key="6">
    <source>
        <dbReference type="SAM" id="MobiDB-lite"/>
    </source>
</evidence>
<proteinExistence type="predicted"/>
<organism evidence="8 9">
    <name type="scientific">Heterobasidion irregulare (strain TC 32-1)</name>
    <dbReference type="NCBI Taxonomy" id="747525"/>
    <lineage>
        <taxon>Eukaryota</taxon>
        <taxon>Fungi</taxon>
        <taxon>Dikarya</taxon>
        <taxon>Basidiomycota</taxon>
        <taxon>Agaricomycotina</taxon>
        <taxon>Agaricomycetes</taxon>
        <taxon>Russulales</taxon>
        <taxon>Bondarzewiaceae</taxon>
        <taxon>Heterobasidion</taxon>
        <taxon>Heterobasidion annosum species complex</taxon>
    </lineage>
</organism>
<dbReference type="KEGG" id="hir:HETIRDRAFT_39205"/>
<keyword evidence="3" id="KW-0963">Cytoplasm</keyword>